<dbReference type="RefSeq" id="WP_013696119.1">
    <property type="nucleotide sequence ID" value="NZ_CADEPO010000001.1"/>
</dbReference>
<accession>A0A095FJC6</accession>
<protein>
    <submittedName>
        <fullName evidence="5">MarR family protein</fullName>
    </submittedName>
    <submittedName>
        <fullName evidence="6">MarR family transcriptional regulator</fullName>
    </submittedName>
</protein>
<reference evidence="7" key="4">
    <citation type="submission" date="2022-09" db="EMBL/GenBank/DDBJ databases">
        <title>Genomic of Burkholderia gladioli.</title>
        <authorList>
            <person name="Wu H."/>
        </authorList>
    </citation>
    <scope>NUCLEOTIDE SEQUENCE</scope>
    <source>
        <strain evidence="7">ZN-S4</strain>
    </source>
</reference>
<dbReference type="Gene3D" id="1.10.10.10">
    <property type="entry name" value="Winged helix-like DNA-binding domain superfamily/Winged helix DNA-binding domain"/>
    <property type="match status" value="1"/>
</dbReference>
<name>A0A095FJC6_BURGA</name>
<dbReference type="SMART" id="SM00347">
    <property type="entry name" value="HTH_MARR"/>
    <property type="match status" value="1"/>
</dbReference>
<evidence type="ECO:0000256" key="1">
    <source>
        <dbReference type="ARBA" id="ARBA00023015"/>
    </source>
</evidence>
<dbReference type="Proteomes" id="UP001059745">
    <property type="component" value="Chromosome 1"/>
</dbReference>
<dbReference type="OMA" id="MEPHGIT"/>
<dbReference type="InterPro" id="IPR000835">
    <property type="entry name" value="HTH_MarR-typ"/>
</dbReference>
<dbReference type="PANTHER" id="PTHR42756:SF1">
    <property type="entry name" value="TRANSCRIPTIONAL REPRESSOR OF EMRAB OPERON"/>
    <property type="match status" value="1"/>
</dbReference>
<evidence type="ECO:0000256" key="2">
    <source>
        <dbReference type="ARBA" id="ARBA00023125"/>
    </source>
</evidence>
<feature type="domain" description="HTH marR-type" evidence="4">
    <location>
        <begin position="13"/>
        <end position="145"/>
    </location>
</feature>
<keyword evidence="3" id="KW-0804">Transcription</keyword>
<dbReference type="InterPro" id="IPR036388">
    <property type="entry name" value="WH-like_DNA-bd_sf"/>
</dbReference>
<dbReference type="PROSITE" id="PS01117">
    <property type="entry name" value="HTH_MARR_1"/>
    <property type="match status" value="1"/>
</dbReference>
<evidence type="ECO:0000313" key="8">
    <source>
        <dbReference type="Proteomes" id="UP000029590"/>
    </source>
</evidence>
<dbReference type="EMBL" id="PDDY01000004">
    <property type="protein sequence ID" value="PEH36552.1"/>
    <property type="molecule type" value="Genomic_DNA"/>
</dbReference>
<dbReference type="PANTHER" id="PTHR42756">
    <property type="entry name" value="TRANSCRIPTIONAL REGULATOR, MARR"/>
    <property type="match status" value="1"/>
</dbReference>
<dbReference type="GeneID" id="66455936"/>
<dbReference type="OrthoDB" id="6195716at2"/>
<reference evidence="6" key="3">
    <citation type="submission" date="2017-09" db="EMBL/GenBank/DDBJ databases">
        <title>FDA dAtabase for Regulatory Grade micrObial Sequences (FDA-ARGOS): Supporting development and validation of Infectious Disease Dx tests.</title>
        <authorList>
            <person name="Minogue T."/>
            <person name="Wolcott M."/>
            <person name="Wasieloski L."/>
            <person name="Aguilar W."/>
            <person name="Moore D."/>
            <person name="Tallon L.J."/>
            <person name="Sadzewicz L."/>
            <person name="Ott S."/>
            <person name="Zhao X."/>
            <person name="Nagaraj S."/>
            <person name="Vavikolanu K."/>
            <person name="Aluvathingal J."/>
            <person name="Nadendla S."/>
            <person name="Sichtig H."/>
        </authorList>
    </citation>
    <scope>NUCLEOTIDE SEQUENCE</scope>
    <source>
        <strain evidence="6">FDAARGOS_390</strain>
    </source>
</reference>
<reference evidence="9" key="2">
    <citation type="submission" date="2017-09" db="EMBL/GenBank/DDBJ databases">
        <title>FDA dAtabase for Regulatory Grade micrObial Sequences (FDA-ARGOS): Supporting development and validation of Infectious Disease Dx tests.</title>
        <authorList>
            <person name="Minogue T."/>
            <person name="Wolcott M."/>
            <person name="Wasieloski L."/>
            <person name="Aguilar W."/>
            <person name="Moore D."/>
            <person name="Tallon L."/>
            <person name="Sadzewicz L."/>
            <person name="Ott S."/>
            <person name="Zhao X."/>
            <person name="Nagaraj S."/>
            <person name="Vavikolanu K."/>
            <person name="Aluvathingal J."/>
            <person name="Nadendla S."/>
            <person name="Sichtig H."/>
        </authorList>
    </citation>
    <scope>NUCLEOTIDE SEQUENCE [LARGE SCALE GENOMIC DNA]</scope>
    <source>
        <strain evidence="9">FDAARGOS_390</strain>
    </source>
</reference>
<dbReference type="AlphaFoldDB" id="A0A095FJC6"/>
<evidence type="ECO:0000313" key="6">
    <source>
        <dbReference type="EMBL" id="PEH36552.1"/>
    </source>
</evidence>
<dbReference type="Proteomes" id="UP000220629">
    <property type="component" value="Unassembled WGS sequence"/>
</dbReference>
<organism evidence="6 9">
    <name type="scientific">Burkholderia gladioli</name>
    <name type="common">Pseudomonas marginata</name>
    <name type="synonym">Phytomonas marginata</name>
    <dbReference type="NCBI Taxonomy" id="28095"/>
    <lineage>
        <taxon>Bacteria</taxon>
        <taxon>Pseudomonadati</taxon>
        <taxon>Pseudomonadota</taxon>
        <taxon>Betaproteobacteria</taxon>
        <taxon>Burkholderiales</taxon>
        <taxon>Burkholderiaceae</taxon>
        <taxon>Burkholderia</taxon>
    </lineage>
</organism>
<dbReference type="Pfam" id="PF01047">
    <property type="entry name" value="MarR"/>
    <property type="match status" value="1"/>
</dbReference>
<dbReference type="KEGG" id="bgo:BM43_1429"/>
<evidence type="ECO:0000259" key="4">
    <source>
        <dbReference type="PROSITE" id="PS50995"/>
    </source>
</evidence>
<dbReference type="InterPro" id="IPR036390">
    <property type="entry name" value="WH_DNA-bd_sf"/>
</dbReference>
<dbReference type="EMBL" id="JPGG01000015">
    <property type="protein sequence ID" value="KGC17781.1"/>
    <property type="molecule type" value="Genomic_DNA"/>
</dbReference>
<sequence>MAPLYDPANIELETSVGHYLSRARQAFVERMDQALAPLGLTAQQIGVMLLLARGEAGTPLELSRRLSYDSGSMTRMLDRLEKKGLLERRRSASDRRVIELGLTGPGRAAADALPGLMAGELNAQLAGFSADELQTMTALLQRFIANAPLPAGT</sequence>
<dbReference type="EMBL" id="CP104214">
    <property type="protein sequence ID" value="UWX70233.1"/>
    <property type="molecule type" value="Genomic_DNA"/>
</dbReference>
<dbReference type="GO" id="GO:0003677">
    <property type="term" value="F:DNA binding"/>
    <property type="evidence" value="ECO:0007669"/>
    <property type="project" value="UniProtKB-KW"/>
</dbReference>
<evidence type="ECO:0000256" key="3">
    <source>
        <dbReference type="ARBA" id="ARBA00023163"/>
    </source>
</evidence>
<evidence type="ECO:0000313" key="9">
    <source>
        <dbReference type="Proteomes" id="UP000220629"/>
    </source>
</evidence>
<dbReference type="PROSITE" id="PS50995">
    <property type="entry name" value="HTH_MARR_2"/>
    <property type="match status" value="1"/>
</dbReference>
<keyword evidence="2" id="KW-0238">DNA-binding</keyword>
<keyword evidence="1" id="KW-0805">Transcription regulation</keyword>
<gene>
    <name evidence="6" type="ORF">CRM94_18110</name>
    <name evidence="5" type="ORF">DM48_4214</name>
    <name evidence="7" type="ORF">NYZ96_00165</name>
</gene>
<dbReference type="GO" id="GO:0003700">
    <property type="term" value="F:DNA-binding transcription factor activity"/>
    <property type="evidence" value="ECO:0007669"/>
    <property type="project" value="InterPro"/>
</dbReference>
<dbReference type="PRINTS" id="PR00598">
    <property type="entry name" value="HTHMARR"/>
</dbReference>
<dbReference type="InterPro" id="IPR023187">
    <property type="entry name" value="Tscrpt_reg_MarR-type_CS"/>
</dbReference>
<evidence type="ECO:0000313" key="7">
    <source>
        <dbReference type="EMBL" id="UWX70233.1"/>
    </source>
</evidence>
<reference evidence="5 8" key="1">
    <citation type="submission" date="2014-04" db="EMBL/GenBank/DDBJ databases">
        <authorList>
            <person name="Bishop-Lilly K.A."/>
            <person name="Broomall S.M."/>
            <person name="Chain P.S."/>
            <person name="Chertkov O."/>
            <person name="Coyne S.R."/>
            <person name="Daligault H.E."/>
            <person name="Davenport K.W."/>
            <person name="Erkkila T."/>
            <person name="Frey K.G."/>
            <person name="Gibbons H.S."/>
            <person name="Gu W."/>
            <person name="Jaissle J."/>
            <person name="Johnson S.L."/>
            <person name="Koroleva G.I."/>
            <person name="Ladner J.T."/>
            <person name="Lo C.-C."/>
            <person name="Minogue T.D."/>
            <person name="Munk C."/>
            <person name="Palacios G.F."/>
            <person name="Redden C.L."/>
            <person name="Rosenzweig C.N."/>
            <person name="Scholz M.B."/>
            <person name="Teshima H."/>
            <person name="Xu Y."/>
        </authorList>
    </citation>
    <scope>NUCLEOTIDE SEQUENCE [LARGE SCALE GENOMIC DNA]</scope>
    <source>
        <strain evidence="8">gladioli</strain>
        <strain evidence="5">Gladioli</strain>
    </source>
</reference>
<proteinExistence type="predicted"/>
<evidence type="ECO:0000313" key="5">
    <source>
        <dbReference type="EMBL" id="KGC17781.1"/>
    </source>
</evidence>
<dbReference type="SUPFAM" id="SSF46785">
    <property type="entry name" value="Winged helix' DNA-binding domain"/>
    <property type="match status" value="1"/>
</dbReference>
<dbReference type="Proteomes" id="UP000029590">
    <property type="component" value="Unassembled WGS sequence"/>
</dbReference>